<dbReference type="AlphaFoldDB" id="A0A937JYV8"/>
<evidence type="ECO:0000256" key="5">
    <source>
        <dbReference type="ARBA" id="ARBA00022741"/>
    </source>
</evidence>
<dbReference type="PROSITE" id="PS50929">
    <property type="entry name" value="ABC_TM1F"/>
    <property type="match status" value="1"/>
</dbReference>
<dbReference type="SMART" id="SM00382">
    <property type="entry name" value="AAA"/>
    <property type="match status" value="1"/>
</dbReference>
<feature type="transmembrane region" description="Helical" evidence="9">
    <location>
        <begin position="81"/>
        <end position="114"/>
    </location>
</feature>
<feature type="transmembrane region" description="Helical" evidence="9">
    <location>
        <begin position="306"/>
        <end position="327"/>
    </location>
</feature>
<evidence type="ECO:0000259" key="10">
    <source>
        <dbReference type="PROSITE" id="PS50893"/>
    </source>
</evidence>
<dbReference type="PROSITE" id="PS00211">
    <property type="entry name" value="ABC_TRANSPORTER_1"/>
    <property type="match status" value="1"/>
</dbReference>
<proteinExistence type="inferred from homology"/>
<comment type="subcellular location">
    <subcellularLocation>
        <location evidence="1">Cell membrane</location>
        <topology evidence="1">Multi-pass membrane protein</topology>
    </subcellularLocation>
</comment>
<dbReference type="Gene3D" id="1.20.1560.10">
    <property type="entry name" value="ABC transporter type 1, transmembrane domain"/>
    <property type="match status" value="1"/>
</dbReference>
<keyword evidence="4 9" id="KW-0812">Transmembrane</keyword>
<comment type="caution">
    <text evidence="12">The sequence shown here is derived from an EMBL/GenBank/DDBJ whole genome shotgun (WGS) entry which is preliminary data.</text>
</comment>
<keyword evidence="8 9" id="KW-0472">Membrane</keyword>
<feature type="transmembrane region" description="Helical" evidence="9">
    <location>
        <begin position="40"/>
        <end position="61"/>
    </location>
</feature>
<gene>
    <name evidence="12" type="ORF">JL102_00745</name>
</gene>
<keyword evidence="6 12" id="KW-0067">ATP-binding</keyword>
<keyword evidence="5" id="KW-0547">Nucleotide-binding</keyword>
<dbReference type="CDD" id="cd18576">
    <property type="entry name" value="ABC_6TM_bac_exporter_ABCB8_10_like"/>
    <property type="match status" value="1"/>
</dbReference>
<evidence type="ECO:0000313" key="13">
    <source>
        <dbReference type="Proteomes" id="UP000659388"/>
    </source>
</evidence>
<dbReference type="PANTHER" id="PTHR43394">
    <property type="entry name" value="ATP-DEPENDENT PERMEASE MDL1, MITOCHONDRIAL"/>
    <property type="match status" value="1"/>
</dbReference>
<dbReference type="CDD" id="cd03249">
    <property type="entry name" value="ABC_MTABC3_MDL1_MDL2"/>
    <property type="match status" value="1"/>
</dbReference>
<dbReference type="Pfam" id="PF00005">
    <property type="entry name" value="ABC_tran"/>
    <property type="match status" value="1"/>
</dbReference>
<keyword evidence="3" id="KW-0813">Transport</keyword>
<dbReference type="GO" id="GO:0015421">
    <property type="term" value="F:ABC-type oligopeptide transporter activity"/>
    <property type="evidence" value="ECO:0007669"/>
    <property type="project" value="TreeGrafter"/>
</dbReference>
<dbReference type="Gene3D" id="3.40.50.300">
    <property type="entry name" value="P-loop containing nucleotide triphosphate hydrolases"/>
    <property type="match status" value="1"/>
</dbReference>
<dbReference type="FunFam" id="1.20.1560.10:FF:000058">
    <property type="entry name" value="ABC transporter B family member 25"/>
    <property type="match status" value="1"/>
</dbReference>
<protein>
    <submittedName>
        <fullName evidence="12">ATP-binding cassette domain-containing protein</fullName>
    </submittedName>
</protein>
<evidence type="ECO:0000256" key="9">
    <source>
        <dbReference type="SAM" id="Phobius"/>
    </source>
</evidence>
<dbReference type="GO" id="GO:0005886">
    <property type="term" value="C:plasma membrane"/>
    <property type="evidence" value="ECO:0007669"/>
    <property type="project" value="UniProtKB-SubCell"/>
</dbReference>
<dbReference type="SUPFAM" id="SSF90123">
    <property type="entry name" value="ABC transporter transmembrane region"/>
    <property type="match status" value="1"/>
</dbReference>
<organism evidence="12 13">
    <name type="scientific">Fulvivirga sediminis</name>
    <dbReference type="NCBI Taxonomy" id="2803949"/>
    <lineage>
        <taxon>Bacteria</taxon>
        <taxon>Pseudomonadati</taxon>
        <taxon>Bacteroidota</taxon>
        <taxon>Cytophagia</taxon>
        <taxon>Cytophagales</taxon>
        <taxon>Fulvivirgaceae</taxon>
        <taxon>Fulvivirga</taxon>
    </lineage>
</organism>
<keyword evidence="7 9" id="KW-1133">Transmembrane helix</keyword>
<dbReference type="PROSITE" id="PS50893">
    <property type="entry name" value="ABC_TRANSPORTER_2"/>
    <property type="match status" value="1"/>
</dbReference>
<feature type="transmembrane region" description="Helical" evidence="9">
    <location>
        <begin position="191"/>
        <end position="211"/>
    </location>
</feature>
<evidence type="ECO:0000256" key="3">
    <source>
        <dbReference type="ARBA" id="ARBA00022448"/>
    </source>
</evidence>
<dbReference type="GO" id="GO:0005524">
    <property type="term" value="F:ATP binding"/>
    <property type="evidence" value="ECO:0007669"/>
    <property type="project" value="UniProtKB-KW"/>
</dbReference>
<sequence length="606" mass="67627">MAKRRGREPLKEGEKRKLDKKNFAKLIRVFRYILPYKSTFIFGMVCLFFSSTTLLGFPYFAGKLIDIADGKPWVVVPGKDWIITSIGEVTLILIGILFIQSIFSFFRVYLFALVNERSMADLRQDLFGKILMLPIKFFDNRRVGELISRITSDVSLLQDTFSITLAELFRQMASLIIGTVIIAVIAPKLTLFMICTFPVVVIAALVFGKFIRNLSKSTQDKLAETNVIVEETIHAVNTVKAFTNEIFEINRYTKKVNETVNIALKTAKYRGMLISFIIFALLGALVAIMWYGATLVQNGHMSVGDLMSFVLYTAFIGGSLAGLGEVFSQIQRAIGASERVIEIINETPETRNGVANKEKLKGDIIYDNVTFAYPGRKEIDILKGLNLTIKEGQKIALVGPSGAGKSTIIQLLMRFYNVDSGNIVIDNKTYTEYDLAYYRSNIGIVPQEVMLFGGSIKENIEYAKPGATEEEIKNAAEKANALEFIENFPEKFDTLVGDRGIKLSGGQRQRIAIARAILKDPSILILDEATSALDAESEVLVQEALDKLMEGRTTIMIAHRLSTIRKADNIFVIKNGNIVESGTHEELSTYDKGIYSHLLSLQFQAN</sequence>
<accession>A0A937JYV8</accession>
<keyword evidence="13" id="KW-1185">Reference proteome</keyword>
<dbReference type="InterPro" id="IPR039421">
    <property type="entry name" value="Type_1_exporter"/>
</dbReference>
<evidence type="ECO:0000256" key="7">
    <source>
        <dbReference type="ARBA" id="ARBA00022989"/>
    </source>
</evidence>
<dbReference type="GO" id="GO:0016887">
    <property type="term" value="F:ATP hydrolysis activity"/>
    <property type="evidence" value="ECO:0007669"/>
    <property type="project" value="InterPro"/>
</dbReference>
<comment type="similarity">
    <text evidence="2">Belongs to the ABC transporter superfamily. ABCB family. Multidrug resistance exporter (TC 3.A.1.201) subfamily.</text>
</comment>
<dbReference type="RefSeq" id="WP_202241630.1">
    <property type="nucleotide sequence ID" value="NZ_JAESIY010000001.1"/>
</dbReference>
<dbReference type="Pfam" id="PF00664">
    <property type="entry name" value="ABC_membrane"/>
    <property type="match status" value="1"/>
</dbReference>
<evidence type="ECO:0000259" key="11">
    <source>
        <dbReference type="PROSITE" id="PS50929"/>
    </source>
</evidence>
<dbReference type="InterPro" id="IPR011527">
    <property type="entry name" value="ABC1_TM_dom"/>
</dbReference>
<dbReference type="InterPro" id="IPR027417">
    <property type="entry name" value="P-loop_NTPase"/>
</dbReference>
<reference evidence="12" key="1">
    <citation type="submission" date="2021-01" db="EMBL/GenBank/DDBJ databases">
        <title>Fulvivirga kasyanovii gen. nov., sp nov., a novel member of the phylum Bacteroidetes isolated from seawater in a mussel farm.</title>
        <authorList>
            <person name="Zhao L.-H."/>
            <person name="Wang Z.-J."/>
        </authorList>
    </citation>
    <scope>NUCLEOTIDE SEQUENCE</scope>
    <source>
        <strain evidence="12">2943</strain>
    </source>
</reference>
<evidence type="ECO:0000256" key="1">
    <source>
        <dbReference type="ARBA" id="ARBA00004651"/>
    </source>
</evidence>
<dbReference type="PANTHER" id="PTHR43394:SF1">
    <property type="entry name" value="ATP-BINDING CASSETTE SUB-FAMILY B MEMBER 10, MITOCHONDRIAL"/>
    <property type="match status" value="1"/>
</dbReference>
<feature type="transmembrane region" description="Helical" evidence="9">
    <location>
        <begin position="273"/>
        <end position="294"/>
    </location>
</feature>
<dbReference type="EMBL" id="JAESIY010000001">
    <property type="protein sequence ID" value="MBL3654640.1"/>
    <property type="molecule type" value="Genomic_DNA"/>
</dbReference>
<evidence type="ECO:0000256" key="4">
    <source>
        <dbReference type="ARBA" id="ARBA00022692"/>
    </source>
</evidence>
<dbReference type="FunFam" id="3.40.50.300:FF:000205">
    <property type="entry name" value="ABC transporter B family member 4"/>
    <property type="match status" value="1"/>
</dbReference>
<dbReference type="InterPro" id="IPR036640">
    <property type="entry name" value="ABC1_TM_sf"/>
</dbReference>
<feature type="domain" description="ABC transmembrane type-1" evidence="11">
    <location>
        <begin position="41"/>
        <end position="332"/>
    </location>
</feature>
<evidence type="ECO:0000256" key="6">
    <source>
        <dbReference type="ARBA" id="ARBA00022840"/>
    </source>
</evidence>
<name>A0A937JYV8_9BACT</name>
<feature type="transmembrane region" description="Helical" evidence="9">
    <location>
        <begin position="168"/>
        <end position="185"/>
    </location>
</feature>
<evidence type="ECO:0000256" key="2">
    <source>
        <dbReference type="ARBA" id="ARBA00007577"/>
    </source>
</evidence>
<evidence type="ECO:0000313" key="12">
    <source>
        <dbReference type="EMBL" id="MBL3654640.1"/>
    </source>
</evidence>
<dbReference type="InterPro" id="IPR017871">
    <property type="entry name" value="ABC_transporter-like_CS"/>
</dbReference>
<feature type="domain" description="ABC transporter" evidence="10">
    <location>
        <begin position="364"/>
        <end position="600"/>
    </location>
</feature>
<dbReference type="Proteomes" id="UP000659388">
    <property type="component" value="Unassembled WGS sequence"/>
</dbReference>
<dbReference type="InterPro" id="IPR003593">
    <property type="entry name" value="AAA+_ATPase"/>
</dbReference>
<dbReference type="SUPFAM" id="SSF52540">
    <property type="entry name" value="P-loop containing nucleoside triphosphate hydrolases"/>
    <property type="match status" value="1"/>
</dbReference>
<evidence type="ECO:0000256" key="8">
    <source>
        <dbReference type="ARBA" id="ARBA00023136"/>
    </source>
</evidence>
<dbReference type="GO" id="GO:0090374">
    <property type="term" value="P:oligopeptide export from mitochondrion"/>
    <property type="evidence" value="ECO:0007669"/>
    <property type="project" value="TreeGrafter"/>
</dbReference>
<dbReference type="InterPro" id="IPR003439">
    <property type="entry name" value="ABC_transporter-like_ATP-bd"/>
</dbReference>